<evidence type="ECO:0000256" key="3">
    <source>
        <dbReference type="ARBA" id="ARBA00022692"/>
    </source>
</evidence>
<comment type="caution">
    <text evidence="8">The sequence shown here is derived from an EMBL/GenBank/DDBJ whole genome shotgun (WGS) entry which is preliminary data.</text>
</comment>
<reference evidence="8 9" key="1">
    <citation type="submission" date="2015-02" db="EMBL/GenBank/DDBJ databases">
        <title>Draft genome sequences of ten Microbacterium spp. with emphasis on heavy metal contaminated environments.</title>
        <authorList>
            <person name="Corretto E."/>
        </authorList>
    </citation>
    <scope>NUCLEOTIDE SEQUENCE [LARGE SCALE GENOMIC DNA]</scope>
    <source>
        <strain evidence="8 9">ARN176</strain>
    </source>
</reference>
<protein>
    <submittedName>
        <fullName evidence="8">Putative DMT superfamily transporter inner membrane protein</fullName>
    </submittedName>
</protein>
<organism evidence="8 9">
    <name type="scientific">Microbacterium azadirachtae</name>
    <dbReference type="NCBI Taxonomy" id="582680"/>
    <lineage>
        <taxon>Bacteria</taxon>
        <taxon>Bacillati</taxon>
        <taxon>Actinomycetota</taxon>
        <taxon>Actinomycetes</taxon>
        <taxon>Micrococcales</taxon>
        <taxon>Microbacteriaceae</taxon>
        <taxon>Microbacterium</taxon>
    </lineage>
</organism>
<dbReference type="STRING" id="582680.RS86_02618"/>
<evidence type="ECO:0000313" key="9">
    <source>
        <dbReference type="Proteomes" id="UP000033740"/>
    </source>
</evidence>
<name>A0A0F0LHK3_9MICO</name>
<dbReference type="EMBL" id="JYIX01000037">
    <property type="protein sequence ID" value="KJL32149.1"/>
    <property type="molecule type" value="Genomic_DNA"/>
</dbReference>
<dbReference type="GO" id="GO:0016020">
    <property type="term" value="C:membrane"/>
    <property type="evidence" value="ECO:0007669"/>
    <property type="project" value="UniProtKB-SubCell"/>
</dbReference>
<gene>
    <name evidence="8" type="ORF">RS86_02618</name>
</gene>
<feature type="domain" description="EamA" evidence="7">
    <location>
        <begin position="146"/>
        <end position="277"/>
    </location>
</feature>
<dbReference type="AlphaFoldDB" id="A0A0F0LHK3"/>
<feature type="transmembrane region" description="Helical" evidence="6">
    <location>
        <begin position="38"/>
        <end position="55"/>
    </location>
</feature>
<feature type="transmembrane region" description="Helical" evidence="6">
    <location>
        <begin position="120"/>
        <end position="142"/>
    </location>
</feature>
<feature type="transmembrane region" description="Helical" evidence="6">
    <location>
        <begin position="266"/>
        <end position="286"/>
    </location>
</feature>
<evidence type="ECO:0000256" key="5">
    <source>
        <dbReference type="ARBA" id="ARBA00023136"/>
    </source>
</evidence>
<evidence type="ECO:0000256" key="6">
    <source>
        <dbReference type="SAM" id="Phobius"/>
    </source>
</evidence>
<evidence type="ECO:0000256" key="1">
    <source>
        <dbReference type="ARBA" id="ARBA00004141"/>
    </source>
</evidence>
<dbReference type="InterPro" id="IPR000620">
    <property type="entry name" value="EamA_dom"/>
</dbReference>
<dbReference type="InterPro" id="IPR037185">
    <property type="entry name" value="EmrE-like"/>
</dbReference>
<keyword evidence="5 6" id="KW-0472">Membrane</keyword>
<dbReference type="Gene3D" id="1.10.3730.20">
    <property type="match status" value="1"/>
</dbReference>
<dbReference type="InterPro" id="IPR050638">
    <property type="entry name" value="AA-Vitamin_Transporters"/>
</dbReference>
<feature type="transmembrane region" description="Helical" evidence="6">
    <location>
        <begin position="67"/>
        <end position="86"/>
    </location>
</feature>
<evidence type="ECO:0000256" key="4">
    <source>
        <dbReference type="ARBA" id="ARBA00022989"/>
    </source>
</evidence>
<dbReference type="PANTHER" id="PTHR32322:SF2">
    <property type="entry name" value="EAMA DOMAIN-CONTAINING PROTEIN"/>
    <property type="match status" value="1"/>
</dbReference>
<keyword evidence="4 6" id="KW-1133">Transmembrane helix</keyword>
<proteinExistence type="inferred from homology"/>
<sequence length="310" mass="31998">MSSMETNRRWLAVAMIAPIAWGSTYFVTREWLPDAPVWGAAIRALPAGLVLLALVRRLPRGSWWWKSAILGTLNVGAFFVLVYAAAQLLPTSIASTIMATSSVAIAVAAWAILRERPGILRMLGAFVGIGGVALMLLGTATAVDPRGVIASIAAMAMSSVGFILAKRWNGEVGILPSTAWQLVFGGLALIPFAIVVEGPPPVVDGAGLAAYGYLTLVATALANVAWFAALKHLPSGTVGLIGLLNPVTGVLLGVLVAGEILEGRQLAGLALVLLGIAAPLALEGLLARRRRAHAAAVNPAPEPASVTGTT</sequence>
<keyword evidence="3 6" id="KW-0812">Transmembrane</keyword>
<comment type="similarity">
    <text evidence="2">Belongs to the EamA transporter family.</text>
</comment>
<feature type="transmembrane region" description="Helical" evidence="6">
    <location>
        <begin position="92"/>
        <end position="113"/>
    </location>
</feature>
<dbReference type="PANTHER" id="PTHR32322">
    <property type="entry name" value="INNER MEMBRANE TRANSPORTER"/>
    <property type="match status" value="1"/>
</dbReference>
<dbReference type="SUPFAM" id="SSF103481">
    <property type="entry name" value="Multidrug resistance efflux transporter EmrE"/>
    <property type="match status" value="2"/>
</dbReference>
<keyword evidence="9" id="KW-1185">Reference proteome</keyword>
<accession>A0A0F0LHK3</accession>
<feature type="transmembrane region" description="Helical" evidence="6">
    <location>
        <begin position="177"/>
        <end position="196"/>
    </location>
</feature>
<evidence type="ECO:0000313" key="8">
    <source>
        <dbReference type="EMBL" id="KJL32149.1"/>
    </source>
</evidence>
<dbReference type="Proteomes" id="UP000033740">
    <property type="component" value="Unassembled WGS sequence"/>
</dbReference>
<comment type="subcellular location">
    <subcellularLocation>
        <location evidence="1">Membrane</location>
        <topology evidence="1">Multi-pass membrane protein</topology>
    </subcellularLocation>
</comment>
<feature type="domain" description="EamA" evidence="7">
    <location>
        <begin position="9"/>
        <end position="136"/>
    </location>
</feature>
<evidence type="ECO:0000256" key="2">
    <source>
        <dbReference type="ARBA" id="ARBA00007362"/>
    </source>
</evidence>
<dbReference type="Pfam" id="PF00892">
    <property type="entry name" value="EamA"/>
    <property type="match status" value="2"/>
</dbReference>
<feature type="transmembrane region" description="Helical" evidence="6">
    <location>
        <begin position="208"/>
        <end position="228"/>
    </location>
</feature>
<dbReference type="PATRIC" id="fig|582680.6.peg.2687"/>
<feature type="transmembrane region" description="Helical" evidence="6">
    <location>
        <begin position="148"/>
        <end position="165"/>
    </location>
</feature>
<evidence type="ECO:0000259" key="7">
    <source>
        <dbReference type="Pfam" id="PF00892"/>
    </source>
</evidence>
<feature type="transmembrane region" description="Helical" evidence="6">
    <location>
        <begin position="240"/>
        <end position="260"/>
    </location>
</feature>